<evidence type="ECO:0000256" key="10">
    <source>
        <dbReference type="ARBA" id="ARBA00023136"/>
    </source>
</evidence>
<comment type="caution">
    <text evidence="14">The sequence shown here is derived from an EMBL/GenBank/DDBJ whole genome shotgun (WGS) entry which is preliminary data.</text>
</comment>
<evidence type="ECO:0000256" key="2">
    <source>
        <dbReference type="ARBA" id="ARBA00009874"/>
    </source>
</evidence>
<organism evidence="14 15">
    <name type="scientific">Saitozyma podzolica</name>
    <dbReference type="NCBI Taxonomy" id="1890683"/>
    <lineage>
        <taxon>Eukaryota</taxon>
        <taxon>Fungi</taxon>
        <taxon>Dikarya</taxon>
        <taxon>Basidiomycota</taxon>
        <taxon>Agaricomycotina</taxon>
        <taxon>Tremellomycetes</taxon>
        <taxon>Tremellales</taxon>
        <taxon>Trimorphomycetaceae</taxon>
        <taxon>Saitozyma</taxon>
    </lineage>
</organism>
<evidence type="ECO:0000313" key="14">
    <source>
        <dbReference type="EMBL" id="RSH92389.1"/>
    </source>
</evidence>
<proteinExistence type="inferred from homology"/>
<reference evidence="14 15" key="1">
    <citation type="submission" date="2018-11" db="EMBL/GenBank/DDBJ databases">
        <title>Genome sequence of Saitozyma podzolica DSM 27192.</title>
        <authorList>
            <person name="Aliyu H."/>
            <person name="Gorte O."/>
            <person name="Ochsenreither K."/>
        </authorList>
    </citation>
    <scope>NUCLEOTIDE SEQUENCE [LARGE SCALE GENOMIC DNA]</scope>
    <source>
        <strain evidence="14 15">DSM 27192</strain>
    </source>
</reference>
<dbReference type="AlphaFoldDB" id="A0A427YMW3"/>
<evidence type="ECO:0000256" key="9">
    <source>
        <dbReference type="ARBA" id="ARBA00023128"/>
    </source>
</evidence>
<comment type="similarity">
    <text evidence="2">Belongs to the Tom22 family.</text>
</comment>
<keyword evidence="6" id="KW-0653">Protein transport</keyword>
<gene>
    <name evidence="14" type="primary">TOM22</name>
    <name evidence="14" type="ORF">EHS25_008804</name>
</gene>
<evidence type="ECO:0000256" key="1">
    <source>
        <dbReference type="ARBA" id="ARBA00004572"/>
    </source>
</evidence>
<feature type="region of interest" description="Disordered" evidence="12">
    <location>
        <begin position="14"/>
        <end position="38"/>
    </location>
</feature>
<dbReference type="CDD" id="cd22884">
    <property type="entry name" value="TOM22"/>
    <property type="match status" value="1"/>
</dbReference>
<dbReference type="PANTHER" id="PTHR12504">
    <property type="entry name" value="MITOCHONDRIAL IMPORT RECEPTOR SUBUNIT TOM22"/>
    <property type="match status" value="1"/>
</dbReference>
<protein>
    <submittedName>
        <fullName evidence="14">Mitochondrial import receptor protein</fullName>
    </submittedName>
</protein>
<evidence type="ECO:0000256" key="5">
    <source>
        <dbReference type="ARBA" id="ARBA00022787"/>
    </source>
</evidence>
<evidence type="ECO:0000256" key="13">
    <source>
        <dbReference type="SAM" id="Phobius"/>
    </source>
</evidence>
<dbReference type="GO" id="GO:0005741">
    <property type="term" value="C:mitochondrial outer membrane"/>
    <property type="evidence" value="ECO:0007669"/>
    <property type="project" value="UniProtKB-SubCell"/>
</dbReference>
<evidence type="ECO:0000256" key="11">
    <source>
        <dbReference type="ARBA" id="ARBA00023170"/>
    </source>
</evidence>
<evidence type="ECO:0000256" key="12">
    <source>
        <dbReference type="SAM" id="MobiDB-lite"/>
    </source>
</evidence>
<dbReference type="Proteomes" id="UP000279259">
    <property type="component" value="Unassembled WGS sequence"/>
</dbReference>
<feature type="region of interest" description="Disordered" evidence="12">
    <location>
        <begin position="119"/>
        <end position="146"/>
    </location>
</feature>
<evidence type="ECO:0000256" key="7">
    <source>
        <dbReference type="ARBA" id="ARBA00022989"/>
    </source>
</evidence>
<accession>A0A427YMW3</accession>
<dbReference type="GO" id="GO:0006886">
    <property type="term" value="P:intracellular protein transport"/>
    <property type="evidence" value="ECO:0007669"/>
    <property type="project" value="InterPro"/>
</dbReference>
<keyword evidence="8" id="KW-0811">Translocation</keyword>
<comment type="subcellular location">
    <subcellularLocation>
        <location evidence="1">Mitochondrion outer membrane</location>
        <topology evidence="1">Single-pass membrane protein</topology>
    </subcellularLocation>
</comment>
<keyword evidence="10 13" id="KW-0472">Membrane</keyword>
<dbReference type="STRING" id="1890683.A0A427YMW3"/>
<feature type="compositionally biased region" description="Low complexity" evidence="12">
    <location>
        <begin position="122"/>
        <end position="131"/>
    </location>
</feature>
<keyword evidence="9" id="KW-0496">Mitochondrion</keyword>
<evidence type="ECO:0000256" key="4">
    <source>
        <dbReference type="ARBA" id="ARBA00022692"/>
    </source>
</evidence>
<keyword evidence="11 14" id="KW-0675">Receptor</keyword>
<dbReference type="InterPro" id="IPR005683">
    <property type="entry name" value="Tom22"/>
</dbReference>
<sequence>MVLVEEVPEEVLLRENEHDSEFETDSVAASDDLLSDDEDEDFSLEDETFYDRVVALKDIVPPQTRSAIAANVEGAKGWVSWGFQKTGAIAWIVSTSALLVGLPLALAIEDETRITQQEREMQAQSAGQQQLLGGGQQPQGVMPPGF</sequence>
<keyword evidence="7 13" id="KW-1133">Transmembrane helix</keyword>
<dbReference type="Pfam" id="PF04281">
    <property type="entry name" value="Tom22"/>
    <property type="match status" value="1"/>
</dbReference>
<dbReference type="OrthoDB" id="10016939at2759"/>
<dbReference type="EMBL" id="RSCD01000006">
    <property type="protein sequence ID" value="RSH92389.1"/>
    <property type="molecule type" value="Genomic_DNA"/>
</dbReference>
<keyword evidence="4 13" id="KW-0812">Transmembrane</keyword>
<keyword evidence="15" id="KW-1185">Reference proteome</keyword>
<keyword evidence="5" id="KW-1000">Mitochondrion outer membrane</keyword>
<dbReference type="PANTHER" id="PTHR12504:SF0">
    <property type="entry name" value="MITOCHONDRIAL IMPORT RECEPTOR SUBUNIT TOM22 HOMOLOG"/>
    <property type="match status" value="1"/>
</dbReference>
<evidence type="ECO:0000256" key="3">
    <source>
        <dbReference type="ARBA" id="ARBA00022448"/>
    </source>
</evidence>
<keyword evidence="3" id="KW-0813">Transport</keyword>
<evidence type="ECO:0000256" key="6">
    <source>
        <dbReference type="ARBA" id="ARBA00022927"/>
    </source>
</evidence>
<feature type="transmembrane region" description="Helical" evidence="13">
    <location>
        <begin position="88"/>
        <end position="108"/>
    </location>
</feature>
<evidence type="ECO:0000313" key="15">
    <source>
        <dbReference type="Proteomes" id="UP000279259"/>
    </source>
</evidence>
<evidence type="ECO:0000256" key="8">
    <source>
        <dbReference type="ARBA" id="ARBA00023010"/>
    </source>
</evidence>
<name>A0A427YMW3_9TREE</name>